<protein>
    <recommendedName>
        <fullName evidence="3">Phage protein</fullName>
    </recommendedName>
</protein>
<dbReference type="Proteomes" id="UP000037854">
    <property type="component" value="Unassembled WGS sequence"/>
</dbReference>
<evidence type="ECO:0000313" key="2">
    <source>
        <dbReference type="Proteomes" id="UP000037854"/>
    </source>
</evidence>
<dbReference type="RefSeq" id="WP_047183626.1">
    <property type="nucleotide sequence ID" value="NZ_JAHHXM010000058.1"/>
</dbReference>
<keyword evidence="2" id="KW-1185">Reference proteome</keyword>
<gene>
    <name evidence="1" type="ORF">AFL42_16550</name>
</gene>
<proteinExistence type="predicted"/>
<accession>A0ABR5MFV9</accession>
<comment type="caution">
    <text evidence="1">The sequence shown here is derived from an EMBL/GenBank/DDBJ whole genome shotgun (WGS) entry which is preliminary data.</text>
</comment>
<sequence>MWVITVYEQNDIHMFEFNNQEEANEAFKNMKGCKYLSEVIYYNDFDSEQIEEAYLHAIVS</sequence>
<evidence type="ECO:0000313" key="1">
    <source>
        <dbReference type="EMBL" id="KPH70895.1"/>
    </source>
</evidence>
<name>A0ABR5MFV9_9BACI</name>
<dbReference type="EMBL" id="LGTK01000099">
    <property type="protein sequence ID" value="KPH70895.1"/>
    <property type="molecule type" value="Genomic_DNA"/>
</dbReference>
<reference evidence="1 2" key="1">
    <citation type="submission" date="2015-07" db="EMBL/GenBank/DDBJ databases">
        <title>High-quality draft genome sequence of Oceanobacillus caeni HM6, a bacillus isolated from a human feces.</title>
        <authorList>
            <person name="Kumar J."/>
            <person name="Verma M.K."/>
            <person name="Pandey R."/>
            <person name="Bhambi M."/>
            <person name="Chauhan N."/>
        </authorList>
    </citation>
    <scope>NUCLEOTIDE SEQUENCE [LARGE SCALE GENOMIC DNA]</scope>
    <source>
        <strain evidence="1 2">HM6</strain>
    </source>
</reference>
<evidence type="ECO:0008006" key="3">
    <source>
        <dbReference type="Google" id="ProtNLM"/>
    </source>
</evidence>
<organism evidence="1 2">
    <name type="scientific">Oceanobacillus caeni</name>
    <dbReference type="NCBI Taxonomy" id="405946"/>
    <lineage>
        <taxon>Bacteria</taxon>
        <taxon>Bacillati</taxon>
        <taxon>Bacillota</taxon>
        <taxon>Bacilli</taxon>
        <taxon>Bacillales</taxon>
        <taxon>Bacillaceae</taxon>
        <taxon>Oceanobacillus</taxon>
    </lineage>
</organism>